<evidence type="ECO:0000259" key="15">
    <source>
        <dbReference type="Pfam" id="PF13891"/>
    </source>
</evidence>
<feature type="region of interest" description="Disordered" evidence="14">
    <location>
        <begin position="405"/>
        <end position="428"/>
    </location>
</feature>
<evidence type="ECO:0000256" key="9">
    <source>
        <dbReference type="ARBA" id="ARBA00023242"/>
    </source>
</evidence>
<evidence type="ECO:0000313" key="17">
    <source>
        <dbReference type="Proteomes" id="UP000821853"/>
    </source>
</evidence>
<dbReference type="Pfam" id="PF13891">
    <property type="entry name" value="zf-C3HC3H_KANSL2"/>
    <property type="match status" value="2"/>
</dbReference>
<dbReference type="OrthoDB" id="677315at2759"/>
<keyword evidence="17" id="KW-1185">Reference proteome</keyword>
<evidence type="ECO:0000256" key="4">
    <source>
        <dbReference type="ARBA" id="ARBA00022499"/>
    </source>
</evidence>
<keyword evidence="6" id="KW-0832">Ubl conjugation</keyword>
<evidence type="ECO:0000256" key="11">
    <source>
        <dbReference type="ARBA" id="ARBA00033378"/>
    </source>
</evidence>
<dbReference type="OMA" id="DKRESLC"/>
<evidence type="ECO:0000256" key="10">
    <source>
        <dbReference type="ARBA" id="ARBA00032947"/>
    </source>
</evidence>
<dbReference type="GO" id="GO:0005739">
    <property type="term" value="C:mitochondrion"/>
    <property type="evidence" value="ECO:0007669"/>
    <property type="project" value="UniProtKB-SubCell"/>
</dbReference>
<gene>
    <name evidence="16" type="ORF">HPB48_003149</name>
</gene>
<dbReference type="EMBL" id="JABSTR010000011">
    <property type="protein sequence ID" value="KAH9381172.1"/>
    <property type="molecule type" value="Genomic_DNA"/>
</dbReference>
<evidence type="ECO:0000256" key="8">
    <source>
        <dbReference type="ARBA" id="ARBA00023128"/>
    </source>
</evidence>
<comment type="subunit">
    <text evidence="13">Component of the NSL complex at least composed of KAT8/MOF, KANSL1, KANSL2, KANSL3, MCRS1, PHF20, OGT1/OGT, WDR5 and HCFC1.</text>
</comment>
<name>A0A9J6H377_HAELO</name>
<comment type="caution">
    <text evidence="16">The sequence shown here is derived from an EMBL/GenBank/DDBJ whole genome shotgun (WGS) entry which is preliminary data.</text>
</comment>
<evidence type="ECO:0000256" key="14">
    <source>
        <dbReference type="SAM" id="MobiDB-lite"/>
    </source>
</evidence>
<protein>
    <recommendedName>
        <fullName evidence="3">KAT8 regulatory NSL complex subunit 2</fullName>
    </recommendedName>
    <alternativeName>
        <fullName evidence="11">NSL complex protein NSL2</fullName>
    </alternativeName>
    <alternativeName>
        <fullName evidence="10">Non-specific lethal 2 homolog</fullName>
    </alternativeName>
</protein>
<evidence type="ECO:0000256" key="5">
    <source>
        <dbReference type="ARBA" id="ARBA00022553"/>
    </source>
</evidence>
<evidence type="ECO:0000256" key="3">
    <source>
        <dbReference type="ARBA" id="ARBA00015508"/>
    </source>
</evidence>
<evidence type="ECO:0000256" key="13">
    <source>
        <dbReference type="ARBA" id="ARBA00093543"/>
    </source>
</evidence>
<proteinExistence type="predicted"/>
<reference evidence="16 17" key="1">
    <citation type="journal article" date="2020" name="Cell">
        <title>Large-Scale Comparative Analyses of Tick Genomes Elucidate Their Genetic Diversity and Vector Capacities.</title>
        <authorList>
            <consortium name="Tick Genome and Microbiome Consortium (TIGMIC)"/>
            <person name="Jia N."/>
            <person name="Wang J."/>
            <person name="Shi W."/>
            <person name="Du L."/>
            <person name="Sun Y."/>
            <person name="Zhan W."/>
            <person name="Jiang J.F."/>
            <person name="Wang Q."/>
            <person name="Zhang B."/>
            <person name="Ji P."/>
            <person name="Bell-Sakyi L."/>
            <person name="Cui X.M."/>
            <person name="Yuan T.T."/>
            <person name="Jiang B.G."/>
            <person name="Yang W.F."/>
            <person name="Lam T.T."/>
            <person name="Chang Q.C."/>
            <person name="Ding S.J."/>
            <person name="Wang X.J."/>
            <person name="Zhu J.G."/>
            <person name="Ruan X.D."/>
            <person name="Zhao L."/>
            <person name="Wei J.T."/>
            <person name="Ye R.Z."/>
            <person name="Que T.C."/>
            <person name="Du C.H."/>
            <person name="Zhou Y.H."/>
            <person name="Cheng J.X."/>
            <person name="Dai P.F."/>
            <person name="Guo W.B."/>
            <person name="Han X.H."/>
            <person name="Huang E.J."/>
            <person name="Li L.F."/>
            <person name="Wei W."/>
            <person name="Gao Y.C."/>
            <person name="Liu J.Z."/>
            <person name="Shao H.Z."/>
            <person name="Wang X."/>
            <person name="Wang C.C."/>
            <person name="Yang T.C."/>
            <person name="Huo Q.B."/>
            <person name="Li W."/>
            <person name="Chen H.Y."/>
            <person name="Chen S.E."/>
            <person name="Zhou L.G."/>
            <person name="Ni X.B."/>
            <person name="Tian J.H."/>
            <person name="Sheng Y."/>
            <person name="Liu T."/>
            <person name="Pan Y.S."/>
            <person name="Xia L.Y."/>
            <person name="Li J."/>
            <person name="Zhao F."/>
            <person name="Cao W.C."/>
        </authorList>
    </citation>
    <scope>NUCLEOTIDE SEQUENCE [LARGE SCALE GENOMIC DNA]</scope>
    <source>
        <strain evidence="16">HaeL-2018</strain>
    </source>
</reference>
<accession>A0A9J6H377</accession>
<evidence type="ECO:0000313" key="16">
    <source>
        <dbReference type="EMBL" id="KAH9381172.1"/>
    </source>
</evidence>
<dbReference type="AlphaFoldDB" id="A0A9J6H377"/>
<feature type="domain" description="KANL2-like probable zinc-finger" evidence="15">
    <location>
        <begin position="278"/>
        <end position="338"/>
    </location>
</feature>
<evidence type="ECO:0000256" key="7">
    <source>
        <dbReference type="ARBA" id="ARBA00022853"/>
    </source>
</evidence>
<dbReference type="Proteomes" id="UP000821853">
    <property type="component" value="Chromosome 9"/>
</dbReference>
<dbReference type="GO" id="GO:0044545">
    <property type="term" value="C:NSL complex"/>
    <property type="evidence" value="ECO:0007669"/>
    <property type="project" value="TreeGrafter"/>
</dbReference>
<keyword evidence="9" id="KW-0539">Nucleus</keyword>
<dbReference type="GO" id="GO:0005634">
    <property type="term" value="C:nucleus"/>
    <property type="evidence" value="ECO:0007669"/>
    <property type="project" value="UniProtKB-SubCell"/>
</dbReference>
<evidence type="ECO:0000256" key="6">
    <source>
        <dbReference type="ARBA" id="ARBA00022843"/>
    </source>
</evidence>
<dbReference type="PANTHER" id="PTHR13453:SF1">
    <property type="entry name" value="KAT8 REGULATORY NSL COMPLEX SUBUNIT 2"/>
    <property type="match status" value="1"/>
</dbReference>
<feature type="region of interest" description="Disordered" evidence="14">
    <location>
        <begin position="132"/>
        <end position="161"/>
    </location>
</feature>
<dbReference type="InterPro" id="IPR025927">
    <property type="entry name" value="Znf_KANL2-like"/>
</dbReference>
<keyword evidence="7" id="KW-0156">Chromatin regulator</keyword>
<dbReference type="PANTHER" id="PTHR13453">
    <property type="entry name" value="KAT8 REGULATORY NSL COMPLEX SUBUNIT 2"/>
    <property type="match status" value="1"/>
</dbReference>
<keyword evidence="8" id="KW-0496">Mitochondrion</keyword>
<keyword evidence="4" id="KW-1017">Isopeptide bond</keyword>
<dbReference type="VEuPathDB" id="VectorBase:HLOH_046671"/>
<comment type="function">
    <text evidence="12">Non-catalytic component of the NSL histone acetyltransferase complex, a multiprotein complex that mediates histone H4 acetylation at 'Lys-5'- and 'Lys-8' (H4K5ac and H4K8ac) at transcription start sites and promotes transcription initiation. Required for NSL complex stability and for transcription of intraciliary transport genes in both ciliated and non-ciliated cells by regulating histone H4 acetylation at 'Lys-5'- and 'Lys-12' (H4K5ac and H4K12ac). This is necessary for cilium assembly in ciliated cells and for organization of the microtubule cytoskeleton in non-ciliated cells. Required within the NSL complex to maintain nuclear architecture stability by promoting KAT8-mediated acetylation of lamin LMNA.</text>
</comment>
<feature type="domain" description="KANL2-like probable zinc-finger" evidence="15">
    <location>
        <begin position="27"/>
        <end position="63"/>
    </location>
</feature>
<evidence type="ECO:0000256" key="1">
    <source>
        <dbReference type="ARBA" id="ARBA00004123"/>
    </source>
</evidence>
<dbReference type="GO" id="GO:0006325">
    <property type="term" value="P:chromatin organization"/>
    <property type="evidence" value="ECO:0007669"/>
    <property type="project" value="UniProtKB-KW"/>
</dbReference>
<evidence type="ECO:0000256" key="2">
    <source>
        <dbReference type="ARBA" id="ARBA00004173"/>
    </source>
</evidence>
<evidence type="ECO:0000256" key="12">
    <source>
        <dbReference type="ARBA" id="ARBA00093359"/>
    </source>
</evidence>
<dbReference type="InterPro" id="IPR026316">
    <property type="entry name" value="NSL2"/>
</dbReference>
<comment type="subcellular location">
    <subcellularLocation>
        <location evidence="2">Mitochondrion</location>
    </subcellularLocation>
    <subcellularLocation>
        <location evidence="1">Nucleus</location>
    </subcellularLocation>
</comment>
<keyword evidence="5" id="KW-0597">Phosphoprotein</keyword>
<organism evidence="16 17">
    <name type="scientific">Haemaphysalis longicornis</name>
    <name type="common">Bush tick</name>
    <dbReference type="NCBI Taxonomy" id="44386"/>
    <lineage>
        <taxon>Eukaryota</taxon>
        <taxon>Metazoa</taxon>
        <taxon>Ecdysozoa</taxon>
        <taxon>Arthropoda</taxon>
        <taxon>Chelicerata</taxon>
        <taxon>Arachnida</taxon>
        <taxon>Acari</taxon>
        <taxon>Parasitiformes</taxon>
        <taxon>Ixodida</taxon>
        <taxon>Ixodoidea</taxon>
        <taxon>Ixodidae</taxon>
        <taxon>Haemaphysalinae</taxon>
        <taxon>Haemaphysalis</taxon>
    </lineage>
</organism>
<sequence>MSVIRRVMVSRRPMPPRTASAPERKLCNYMHRVCLQARIDGYEYCMRHILEDKTAPFPGAGARTRPQKTDKRESLCHFHARKALQHRRSSGKKQHLVETPQKVIESLEHYCRDPQHSVDQSDTARNTVKFYDVESDEEPPTLADCRPSTGADSDADSLDNDIDDPLRHAGVYTVEEAAVITREKLVRLQTLYLEQFKRLKHVLALKRAEYLRNKVSSEPISKDFASPQDEAMYKRYRAYYRYHRTYGAEALLRDRFKRKQKGEQASSAASTSAASAACSQASCTRRPLPFSKFCLAHILNDRKQQLYERCDGGSNGGQPCHTVLAKIRSPLDVCLVHAAPNPGLGQRVAELAGSSENVHVDVESTVDMDIPDIEHFQSMDDIAALGLDVVQPGCLFGLNQFGDPGESTDSAMSDDGGASGIMGLGPPSDILDDVDVVK</sequence>